<dbReference type="InterPro" id="IPR036291">
    <property type="entry name" value="NAD(P)-bd_dom_sf"/>
</dbReference>
<comment type="caution">
    <text evidence="1">The sequence shown here is derived from an EMBL/GenBank/DDBJ whole genome shotgun (WGS) entry which is preliminary data.</text>
</comment>
<dbReference type="PANTHER" id="PTHR43431">
    <property type="entry name" value="OXIDOREDUCTASE, SHORT CHAIN DEHYDROGENASE/REDUCTASE FAMILY (AFU_ORTHOLOGUE AFUA_5G14000)"/>
    <property type="match status" value="1"/>
</dbReference>
<dbReference type="STRING" id="222984.GCA_000731985_03510"/>
<dbReference type="SUPFAM" id="SSF51735">
    <property type="entry name" value="NAD(P)-binding Rossmann-fold domains"/>
    <property type="match status" value="1"/>
</dbReference>
<dbReference type="OrthoDB" id="176960at2157"/>
<protein>
    <submittedName>
        <fullName evidence="1">SDR family NAD(P)-dependent oxidoreductase</fullName>
    </submittedName>
</protein>
<dbReference type="PANTHER" id="PTHR43431:SF7">
    <property type="entry name" value="OXIDOREDUCTASE, SHORT CHAIN DEHYDROGENASE_REDUCTASE FAMILY (AFU_ORTHOLOGUE AFUA_5G14000)"/>
    <property type="match status" value="1"/>
</dbReference>
<accession>A0A482XTJ8</accession>
<dbReference type="EMBL" id="SHMR01000009">
    <property type="protein sequence ID" value="RZH66491.1"/>
    <property type="molecule type" value="Genomic_DNA"/>
</dbReference>
<organism evidence="1 2">
    <name type="scientific">Natrinema altunense</name>
    <dbReference type="NCBI Taxonomy" id="222984"/>
    <lineage>
        <taxon>Archaea</taxon>
        <taxon>Methanobacteriati</taxon>
        <taxon>Methanobacteriota</taxon>
        <taxon>Stenosarchaea group</taxon>
        <taxon>Halobacteria</taxon>
        <taxon>Halobacteriales</taxon>
        <taxon>Natrialbaceae</taxon>
        <taxon>Natrinema</taxon>
    </lineage>
</organism>
<evidence type="ECO:0000313" key="1">
    <source>
        <dbReference type="EMBL" id="RZH66491.1"/>
    </source>
</evidence>
<name>A0A482XTJ8_9EURY</name>
<dbReference type="RefSeq" id="WP_130171725.1">
    <property type="nucleotide sequence ID" value="NZ_SHMR01000009.1"/>
</dbReference>
<dbReference type="AlphaFoldDB" id="A0A482XTJ8"/>
<gene>
    <name evidence="1" type="ORF">ELS17_17635</name>
</gene>
<reference evidence="1 2" key="1">
    <citation type="submission" date="2019-02" db="EMBL/GenBank/DDBJ databases">
        <title>Genome analysis provides insights into bioremediation potentialities and Haloocin production by Natrinema altunense strain 4.1R isolated from Chott Douz in Tunisian desert.</title>
        <authorList>
            <person name="Najjari A."/>
            <person name="Youssef N."/>
            <person name="Ben Dhia O."/>
            <person name="Ferjani R."/>
            <person name="El Hidri D."/>
            <person name="Ouzari H.I."/>
            <person name="Cherif A."/>
        </authorList>
    </citation>
    <scope>NUCLEOTIDE SEQUENCE [LARGE SCALE GENOMIC DNA]</scope>
    <source>
        <strain evidence="1 2">4.1R</strain>
    </source>
</reference>
<dbReference type="Gene3D" id="3.40.50.720">
    <property type="entry name" value="NAD(P)-binding Rossmann-like Domain"/>
    <property type="match status" value="1"/>
</dbReference>
<dbReference type="Pfam" id="PF00106">
    <property type="entry name" value="adh_short"/>
    <property type="match status" value="1"/>
</dbReference>
<dbReference type="PRINTS" id="PR00081">
    <property type="entry name" value="GDHRDH"/>
</dbReference>
<dbReference type="Proteomes" id="UP000292704">
    <property type="component" value="Unassembled WGS sequence"/>
</dbReference>
<proteinExistence type="predicted"/>
<evidence type="ECO:0000313" key="2">
    <source>
        <dbReference type="Proteomes" id="UP000292704"/>
    </source>
</evidence>
<dbReference type="InterPro" id="IPR002347">
    <property type="entry name" value="SDR_fam"/>
</dbReference>
<sequence length="232" mass="24617">MSRVVVVAGVGPGLSASVVREFADHGWSVGLLARTADTIDSLALEIEDDGIAALPVQADVTDPGDVTRAFEEIRTELGAVDVLVNHAAAVYAGGVSDITAAQFEEMWRGCVFGAFLCTRAVVPNMRDRNDGTIIFTGADAGTRARGDAVGFSSAKFAVRGLAQGMAKELGPDGIHVAHVVLHGGMETPRTRRAMPDIDHSSLLDPDDIATTYRHLARQSPRSRTTEVDIRSH</sequence>